<dbReference type="InterPro" id="IPR006538">
    <property type="entry name" value="CobT"/>
</dbReference>
<gene>
    <name evidence="2" type="ORF">HUK83_14805</name>
</gene>
<evidence type="ECO:0000256" key="1">
    <source>
        <dbReference type="SAM" id="MobiDB-lite"/>
    </source>
</evidence>
<dbReference type="AlphaFoldDB" id="A0A850NV09"/>
<accession>A0A850NV09</accession>
<feature type="compositionally biased region" description="Polar residues" evidence="1">
    <location>
        <begin position="35"/>
        <end position="45"/>
    </location>
</feature>
<dbReference type="RefSeq" id="WP_176626018.1">
    <property type="nucleotide sequence ID" value="NZ_JABXXQ010000425.1"/>
</dbReference>
<feature type="region of interest" description="Disordered" evidence="1">
    <location>
        <begin position="35"/>
        <end position="64"/>
    </location>
</feature>
<evidence type="ECO:0000313" key="3">
    <source>
        <dbReference type="Proteomes" id="UP000565205"/>
    </source>
</evidence>
<name>A0A850NV09_9PROT</name>
<dbReference type="Proteomes" id="UP000565205">
    <property type="component" value="Unassembled WGS sequence"/>
</dbReference>
<evidence type="ECO:0000313" key="2">
    <source>
        <dbReference type="EMBL" id="NVN31596.1"/>
    </source>
</evidence>
<protein>
    <submittedName>
        <fullName evidence="2">Uncharacterized protein</fullName>
    </submittedName>
</protein>
<reference evidence="2 3" key="1">
    <citation type="submission" date="2020-06" db="EMBL/GenBank/DDBJ databases">
        <title>Description of novel acetic acid bacteria.</title>
        <authorList>
            <person name="Sombolestani A."/>
        </authorList>
    </citation>
    <scope>NUCLEOTIDE SEQUENCE [LARGE SCALE GENOMIC DNA]</scope>
    <source>
        <strain evidence="2 3">LMG 26838</strain>
    </source>
</reference>
<feature type="non-terminal residue" evidence="2">
    <location>
        <position position="64"/>
    </location>
</feature>
<dbReference type="GO" id="GO:0009236">
    <property type="term" value="P:cobalamin biosynthetic process"/>
    <property type="evidence" value="ECO:0007669"/>
    <property type="project" value="InterPro"/>
</dbReference>
<dbReference type="Pfam" id="PF06213">
    <property type="entry name" value="CobT"/>
    <property type="match status" value="1"/>
</dbReference>
<dbReference type="EMBL" id="JABXXQ010000425">
    <property type="protein sequence ID" value="NVN31596.1"/>
    <property type="molecule type" value="Genomic_DNA"/>
</dbReference>
<proteinExistence type="predicted"/>
<comment type="caution">
    <text evidence="2">The sequence shown here is derived from an EMBL/GenBank/DDBJ whole genome shotgun (WGS) entry which is preliminary data.</text>
</comment>
<sequence>MSASDDRHEDFKRATSNVLRAMAHDPDVQVAFQAGNQNLSGQTSGKRVRLPVPSRTLPEPEMAR</sequence>
<organism evidence="2 3">
    <name type="scientific">Endobacter medicaginis</name>
    <dbReference type="NCBI Taxonomy" id="1181271"/>
    <lineage>
        <taxon>Bacteria</taxon>
        <taxon>Pseudomonadati</taxon>
        <taxon>Pseudomonadota</taxon>
        <taxon>Alphaproteobacteria</taxon>
        <taxon>Acetobacterales</taxon>
        <taxon>Acetobacteraceae</taxon>
        <taxon>Endobacter</taxon>
    </lineage>
</organism>